<dbReference type="PROSITE" id="PS51257">
    <property type="entry name" value="PROKAR_LIPOPROTEIN"/>
    <property type="match status" value="1"/>
</dbReference>
<protein>
    <recommendedName>
        <fullName evidence="2">DUF4136 domain-containing protein</fullName>
    </recommendedName>
</protein>
<evidence type="ECO:0000313" key="3">
    <source>
        <dbReference type="EMBL" id="SEG62759.1"/>
    </source>
</evidence>
<dbReference type="EMBL" id="FNVE01000012">
    <property type="protein sequence ID" value="SEG62759.1"/>
    <property type="molecule type" value="Genomic_DNA"/>
</dbReference>
<dbReference type="InterPro" id="IPR025411">
    <property type="entry name" value="DUF4136"/>
</dbReference>
<dbReference type="RefSeq" id="WP_160003195.1">
    <property type="nucleotide sequence ID" value="NZ_FNVE01000012.1"/>
</dbReference>
<name>A0AAQ1JR44_9GAMM</name>
<gene>
    <name evidence="3" type="ORF">SAMN05216586_11230</name>
</gene>
<evidence type="ECO:0000259" key="2">
    <source>
        <dbReference type="Pfam" id="PF13590"/>
    </source>
</evidence>
<dbReference type="Proteomes" id="UP000243518">
    <property type="component" value="Unassembled WGS sequence"/>
</dbReference>
<dbReference type="Pfam" id="PF13590">
    <property type="entry name" value="DUF4136"/>
    <property type="match status" value="1"/>
</dbReference>
<reference evidence="3 4" key="1">
    <citation type="submission" date="2016-10" db="EMBL/GenBank/DDBJ databases">
        <authorList>
            <person name="Varghese N."/>
            <person name="Submissions S."/>
        </authorList>
    </citation>
    <scope>NUCLEOTIDE SEQUENCE [LARGE SCALE GENOMIC DNA]</scope>
    <source>
        <strain evidence="3 4">CECT 8317</strain>
    </source>
</reference>
<sequence>MYARVLAVMPLLLSLAACQGAAVKPDYDLTHDFAGDQTWEWVEPRVEFRPSDDPRIGGELMAGRIEQAVAEQLDARGLRPVLEGRDADLQVKSYVLVEKRQENVTTSFGGYWGTGWGGFWGGPAVQTYPVDYRELTLQIDLLDGDTGRLVWRGIESERMSERELTPSQRDEQVQRLVSRILAAFPPY</sequence>
<dbReference type="Gene3D" id="3.30.160.670">
    <property type="match status" value="1"/>
</dbReference>
<keyword evidence="1" id="KW-0732">Signal</keyword>
<feature type="domain" description="DUF4136" evidence="2">
    <location>
        <begin position="23"/>
        <end position="186"/>
    </location>
</feature>
<accession>A0AAQ1JR44</accession>
<keyword evidence="4" id="KW-1185">Reference proteome</keyword>
<dbReference type="AlphaFoldDB" id="A0AAQ1JR44"/>
<feature type="chain" id="PRO_5042893439" description="DUF4136 domain-containing protein" evidence="1">
    <location>
        <begin position="22"/>
        <end position="187"/>
    </location>
</feature>
<evidence type="ECO:0000313" key="4">
    <source>
        <dbReference type="Proteomes" id="UP000243518"/>
    </source>
</evidence>
<feature type="signal peptide" evidence="1">
    <location>
        <begin position="1"/>
        <end position="21"/>
    </location>
</feature>
<comment type="caution">
    <text evidence="3">The sequence shown here is derived from an EMBL/GenBank/DDBJ whole genome shotgun (WGS) entry which is preliminary data.</text>
</comment>
<proteinExistence type="predicted"/>
<evidence type="ECO:0000256" key="1">
    <source>
        <dbReference type="SAM" id="SignalP"/>
    </source>
</evidence>
<organism evidence="3 4">
    <name type="scientific">Halopseudomonas aestusnigri</name>
    <dbReference type="NCBI Taxonomy" id="857252"/>
    <lineage>
        <taxon>Bacteria</taxon>
        <taxon>Pseudomonadati</taxon>
        <taxon>Pseudomonadota</taxon>
        <taxon>Gammaproteobacteria</taxon>
        <taxon>Pseudomonadales</taxon>
        <taxon>Pseudomonadaceae</taxon>
        <taxon>Halopseudomonas</taxon>
    </lineage>
</organism>